<comment type="caution">
    <text evidence="17">The sequence shown here is derived from an EMBL/GenBank/DDBJ whole genome shotgun (WGS) entry which is preliminary data.</text>
</comment>
<dbReference type="EMBL" id="JACNJD010000265">
    <property type="protein sequence ID" value="MBC8178215.1"/>
    <property type="molecule type" value="Genomic_DNA"/>
</dbReference>
<reference evidence="17 18" key="1">
    <citation type="submission" date="2020-08" db="EMBL/GenBank/DDBJ databases">
        <title>Bridging the membrane lipid divide: bacteria of the FCB group superphylum have the potential to synthesize archaeal ether lipids.</title>
        <authorList>
            <person name="Villanueva L."/>
            <person name="Von Meijenfeldt F.A.B."/>
            <person name="Westbye A.B."/>
            <person name="Yadav S."/>
            <person name="Hopmans E.C."/>
            <person name="Dutilh B.E."/>
            <person name="Sinninghe Damste J.S."/>
        </authorList>
    </citation>
    <scope>NUCLEOTIDE SEQUENCE [LARGE SCALE GENOMIC DNA]</scope>
    <source>
        <strain evidence="17">NIOZ-UU27</strain>
    </source>
</reference>
<comment type="function">
    <text evidence="2">Catalyzes the phosphorylation of pyruvate to phosphoenolpyruvate.</text>
</comment>
<feature type="domain" description="Pyruvate phosphate dikinase AMP/ATP-binding" evidence="16">
    <location>
        <begin position="20"/>
        <end position="332"/>
    </location>
</feature>
<evidence type="ECO:0000313" key="17">
    <source>
        <dbReference type="EMBL" id="MBC8178215.1"/>
    </source>
</evidence>
<evidence type="ECO:0000256" key="9">
    <source>
        <dbReference type="ARBA" id="ARBA00022741"/>
    </source>
</evidence>
<dbReference type="Gene3D" id="3.30.470.20">
    <property type="entry name" value="ATP-grasp fold, B domain"/>
    <property type="match status" value="1"/>
</dbReference>
<dbReference type="SUPFAM" id="SSF56059">
    <property type="entry name" value="Glutathione synthetase ATP-binding domain-like"/>
    <property type="match status" value="1"/>
</dbReference>
<gene>
    <name evidence="17" type="ORF">H8E19_12490</name>
</gene>
<comment type="catalytic activity">
    <reaction evidence="14">
        <text>pyruvate + ATP + H2O = phosphoenolpyruvate + AMP + phosphate + 2 H(+)</text>
        <dbReference type="Rhea" id="RHEA:11364"/>
        <dbReference type="ChEBI" id="CHEBI:15361"/>
        <dbReference type="ChEBI" id="CHEBI:15377"/>
        <dbReference type="ChEBI" id="CHEBI:15378"/>
        <dbReference type="ChEBI" id="CHEBI:30616"/>
        <dbReference type="ChEBI" id="CHEBI:43474"/>
        <dbReference type="ChEBI" id="CHEBI:58702"/>
        <dbReference type="ChEBI" id="CHEBI:456215"/>
        <dbReference type="EC" id="2.7.9.2"/>
    </reaction>
</comment>
<evidence type="ECO:0000256" key="15">
    <source>
        <dbReference type="SAM" id="MobiDB-lite"/>
    </source>
</evidence>
<evidence type="ECO:0000256" key="11">
    <source>
        <dbReference type="ARBA" id="ARBA00022840"/>
    </source>
</evidence>
<evidence type="ECO:0000256" key="8">
    <source>
        <dbReference type="ARBA" id="ARBA00022723"/>
    </source>
</evidence>
<dbReference type="PANTHER" id="PTHR43030">
    <property type="entry name" value="PHOSPHOENOLPYRUVATE SYNTHASE"/>
    <property type="match status" value="1"/>
</dbReference>
<dbReference type="InterPro" id="IPR002192">
    <property type="entry name" value="PPDK_AMP/ATP-bd"/>
</dbReference>
<feature type="region of interest" description="Disordered" evidence="15">
    <location>
        <begin position="324"/>
        <end position="344"/>
    </location>
</feature>
<dbReference type="FunFam" id="3.30.1490.20:FF:000010">
    <property type="entry name" value="Phosphoenolpyruvate synthase"/>
    <property type="match status" value="1"/>
</dbReference>
<dbReference type="Gene3D" id="3.30.1490.20">
    <property type="entry name" value="ATP-grasp fold, A domain"/>
    <property type="match status" value="1"/>
</dbReference>
<dbReference type="AlphaFoldDB" id="A0A8J6N0Z2"/>
<evidence type="ECO:0000256" key="13">
    <source>
        <dbReference type="ARBA" id="ARBA00033470"/>
    </source>
</evidence>
<dbReference type="GO" id="GO:0005524">
    <property type="term" value="F:ATP binding"/>
    <property type="evidence" value="ECO:0007669"/>
    <property type="project" value="UniProtKB-KW"/>
</dbReference>
<comment type="pathway">
    <text evidence="3">Carbohydrate biosynthesis; gluconeogenesis.</text>
</comment>
<dbReference type="Pfam" id="PF01326">
    <property type="entry name" value="PPDK_N"/>
    <property type="match status" value="1"/>
</dbReference>
<keyword evidence="11" id="KW-0067">ATP-binding</keyword>
<evidence type="ECO:0000256" key="3">
    <source>
        <dbReference type="ARBA" id="ARBA00004742"/>
    </source>
</evidence>
<keyword evidence="8" id="KW-0479">Metal-binding</keyword>
<dbReference type="GO" id="GO:0008986">
    <property type="term" value="F:pyruvate, water dikinase activity"/>
    <property type="evidence" value="ECO:0007669"/>
    <property type="project" value="UniProtKB-EC"/>
</dbReference>
<evidence type="ECO:0000256" key="14">
    <source>
        <dbReference type="ARBA" id="ARBA00047700"/>
    </source>
</evidence>
<evidence type="ECO:0000256" key="12">
    <source>
        <dbReference type="ARBA" id="ARBA00022842"/>
    </source>
</evidence>
<sequence>MASQFKYILWFEECDKSALPLVGGKNANLGEMVNAGIRVPPGFAVTSKAFQQYMGEALLWDQVRDVLSDVSADDIKAVSKAGSSIREAILSTPIPDEMQEEIIAAYASLCDKCNMKDLPVAVRSSATAEDLEDASFAGQQDTYLWIWGYDEVVKATHNCWASLFTDRAIIYRMRVGFPQDEVLISVGIQKMVNSRSAGVMFTLDPVTDDKSKITIDASWGFGESIVQGLVSPDNFIINKNSLSIKQSIIGQKDKKFVANGCGTTVESVPSEQQVIPCINVAEVIEIAKMGMRIEKHYGSPQDIEWAIDKDLPFPENIFSTQSRPVTAAGKRDFGENVSKEEDKSDTDHIIDLMLKGFSR</sequence>
<dbReference type="PANTHER" id="PTHR43030:SF1">
    <property type="entry name" value="PHOSPHOENOLPYRUVATE SYNTHASE"/>
    <property type="match status" value="1"/>
</dbReference>
<name>A0A8J6N0Z2_9DELT</name>
<dbReference type="InterPro" id="IPR013815">
    <property type="entry name" value="ATP_grasp_subdomain_1"/>
</dbReference>
<keyword evidence="7" id="KW-0808">Transferase</keyword>
<evidence type="ECO:0000259" key="16">
    <source>
        <dbReference type="Pfam" id="PF01326"/>
    </source>
</evidence>
<proteinExistence type="inferred from homology"/>
<dbReference type="UniPathway" id="UPA00138"/>
<dbReference type="Proteomes" id="UP000650524">
    <property type="component" value="Unassembled WGS sequence"/>
</dbReference>
<keyword evidence="10" id="KW-0418">Kinase</keyword>
<comment type="cofactor">
    <cofactor evidence="1">
        <name>Mg(2+)</name>
        <dbReference type="ChEBI" id="CHEBI:18420"/>
    </cofactor>
</comment>
<dbReference type="InterPro" id="IPR006319">
    <property type="entry name" value="PEP_synth"/>
</dbReference>
<evidence type="ECO:0000256" key="6">
    <source>
        <dbReference type="ARBA" id="ARBA00021623"/>
    </source>
</evidence>
<evidence type="ECO:0000256" key="5">
    <source>
        <dbReference type="ARBA" id="ARBA00011996"/>
    </source>
</evidence>
<evidence type="ECO:0000256" key="1">
    <source>
        <dbReference type="ARBA" id="ARBA00001946"/>
    </source>
</evidence>
<feature type="compositionally biased region" description="Basic and acidic residues" evidence="15">
    <location>
        <begin position="329"/>
        <end position="344"/>
    </location>
</feature>
<protein>
    <recommendedName>
        <fullName evidence="6">Phosphoenolpyruvate synthase</fullName>
        <ecNumber evidence="5">2.7.9.2</ecNumber>
    </recommendedName>
    <alternativeName>
        <fullName evidence="13">Pyruvate, water dikinase</fullName>
    </alternativeName>
</protein>
<evidence type="ECO:0000256" key="7">
    <source>
        <dbReference type="ARBA" id="ARBA00022679"/>
    </source>
</evidence>
<evidence type="ECO:0000256" key="10">
    <source>
        <dbReference type="ARBA" id="ARBA00022777"/>
    </source>
</evidence>
<keyword evidence="12" id="KW-0460">Magnesium</keyword>
<comment type="similarity">
    <text evidence="4">Belongs to the PEP-utilizing enzyme family.</text>
</comment>
<dbReference type="GO" id="GO:0046872">
    <property type="term" value="F:metal ion binding"/>
    <property type="evidence" value="ECO:0007669"/>
    <property type="project" value="UniProtKB-KW"/>
</dbReference>
<evidence type="ECO:0000313" key="18">
    <source>
        <dbReference type="Proteomes" id="UP000650524"/>
    </source>
</evidence>
<keyword evidence="9" id="KW-0547">Nucleotide-binding</keyword>
<dbReference type="GO" id="GO:0006094">
    <property type="term" value="P:gluconeogenesis"/>
    <property type="evidence" value="ECO:0007669"/>
    <property type="project" value="UniProtKB-UniPathway"/>
</dbReference>
<organism evidence="17 18">
    <name type="scientific">Candidatus Desulfacyla euxinica</name>
    <dbReference type="NCBI Taxonomy" id="2841693"/>
    <lineage>
        <taxon>Bacteria</taxon>
        <taxon>Deltaproteobacteria</taxon>
        <taxon>Candidatus Desulfacyla</taxon>
    </lineage>
</organism>
<evidence type="ECO:0000256" key="4">
    <source>
        <dbReference type="ARBA" id="ARBA00007837"/>
    </source>
</evidence>
<dbReference type="EC" id="2.7.9.2" evidence="5"/>
<evidence type="ECO:0000256" key="2">
    <source>
        <dbReference type="ARBA" id="ARBA00002988"/>
    </source>
</evidence>
<accession>A0A8J6N0Z2</accession>